<feature type="compositionally biased region" description="Basic and acidic residues" evidence="1">
    <location>
        <begin position="124"/>
        <end position="142"/>
    </location>
</feature>
<evidence type="ECO:0000313" key="2">
    <source>
        <dbReference type="EMBL" id="CAB4262390.1"/>
    </source>
</evidence>
<reference evidence="2 3" key="1">
    <citation type="submission" date="2020-05" db="EMBL/GenBank/DDBJ databases">
        <authorList>
            <person name="Campoy J."/>
            <person name="Schneeberger K."/>
            <person name="Spophaly S."/>
        </authorList>
    </citation>
    <scope>NUCLEOTIDE SEQUENCE [LARGE SCALE GENOMIC DNA]</scope>
    <source>
        <strain evidence="2">PruArmRojPasFocal</strain>
    </source>
</reference>
<name>A0A6J5TES5_PRUAR</name>
<organism evidence="2 3">
    <name type="scientific">Prunus armeniaca</name>
    <name type="common">Apricot</name>
    <name type="synonym">Armeniaca vulgaris</name>
    <dbReference type="NCBI Taxonomy" id="36596"/>
    <lineage>
        <taxon>Eukaryota</taxon>
        <taxon>Viridiplantae</taxon>
        <taxon>Streptophyta</taxon>
        <taxon>Embryophyta</taxon>
        <taxon>Tracheophyta</taxon>
        <taxon>Spermatophyta</taxon>
        <taxon>Magnoliopsida</taxon>
        <taxon>eudicotyledons</taxon>
        <taxon>Gunneridae</taxon>
        <taxon>Pentapetalae</taxon>
        <taxon>rosids</taxon>
        <taxon>fabids</taxon>
        <taxon>Rosales</taxon>
        <taxon>Rosaceae</taxon>
        <taxon>Amygdaloideae</taxon>
        <taxon>Amygdaleae</taxon>
        <taxon>Prunus</taxon>
    </lineage>
</organism>
<evidence type="ECO:0000256" key="1">
    <source>
        <dbReference type="SAM" id="MobiDB-lite"/>
    </source>
</evidence>
<proteinExistence type="predicted"/>
<sequence length="142" mass="16289">MASKRSCDSNDPTVATPLRVASPLKLRRCHALWRERERDREGRRDFREGGKGAWAGCMEKRETGGAGWGDGRLADMLKMDFGCVSKWTTARTRQHELCWMFNKLTSLAREKNPTKTTVNHKPSAKVDKEDSRRQEHQSEGRD</sequence>
<protein>
    <submittedName>
        <fullName evidence="2">Uncharacterized protein</fullName>
    </submittedName>
</protein>
<dbReference type="Proteomes" id="UP000507222">
    <property type="component" value="Unassembled WGS sequence"/>
</dbReference>
<dbReference type="AlphaFoldDB" id="A0A6J5TES5"/>
<feature type="region of interest" description="Disordered" evidence="1">
    <location>
        <begin position="109"/>
        <end position="142"/>
    </location>
</feature>
<dbReference type="EMBL" id="CAEKDK010000001">
    <property type="protein sequence ID" value="CAB4262390.1"/>
    <property type="molecule type" value="Genomic_DNA"/>
</dbReference>
<gene>
    <name evidence="2" type="ORF">CURHAP_LOCUS1621</name>
</gene>
<accession>A0A6J5TES5</accession>
<evidence type="ECO:0000313" key="3">
    <source>
        <dbReference type="Proteomes" id="UP000507222"/>
    </source>
</evidence>